<dbReference type="PANTHER" id="PTHR15140:SF44">
    <property type="entry name" value="LATE BLIGHT RESISTANCE PROTEIN HOMOLOG R1B-23 ISOFORM X1"/>
    <property type="match status" value="1"/>
</dbReference>
<dbReference type="SUPFAM" id="SSF52058">
    <property type="entry name" value="L domain-like"/>
    <property type="match status" value="1"/>
</dbReference>
<gene>
    <name evidence="1" type="ORF">MTR67_041934</name>
</gene>
<name>A0AAF0UMB9_SOLVR</name>
<evidence type="ECO:0000313" key="2">
    <source>
        <dbReference type="Proteomes" id="UP001234989"/>
    </source>
</evidence>
<dbReference type="AlphaFoldDB" id="A0AAF0UMB9"/>
<sequence>MEKLRYLEIVEAEFDKQPEAIKEYLFGDDYAESFCLTLENLTQLQILHLSIESPTVLSRSQLPSNLKKLVLFETVSVISFIAELPNLEYLYIERACFIKNELCLSQSEEWCHEDITFHKLKFLKLLKLDISRLNASEESFPLLETLVIKKCRDLEEIPLSFAYIPTMKQIKLIRCRNESLEASAERIKEEAETIEGCDCIDLIIKESVVKSKADVNQACACNHWQLIRQPQTDRVDGS</sequence>
<dbReference type="Gene3D" id="3.80.10.10">
    <property type="entry name" value="Ribonuclease Inhibitor"/>
    <property type="match status" value="1"/>
</dbReference>
<dbReference type="EMBL" id="CP133620">
    <property type="protein sequence ID" value="WMV48549.1"/>
    <property type="molecule type" value="Genomic_DNA"/>
</dbReference>
<reference evidence="1" key="1">
    <citation type="submission" date="2023-08" db="EMBL/GenBank/DDBJ databases">
        <title>A de novo genome assembly of Solanum verrucosum Schlechtendal, a Mexican diploid species geographically isolated from the other diploid A-genome species in potato relatives.</title>
        <authorList>
            <person name="Hosaka K."/>
        </authorList>
    </citation>
    <scope>NUCLEOTIDE SEQUENCE</scope>
    <source>
        <tissue evidence="1">Young leaves</tissue>
    </source>
</reference>
<evidence type="ECO:0000313" key="1">
    <source>
        <dbReference type="EMBL" id="WMV48549.1"/>
    </source>
</evidence>
<dbReference type="Proteomes" id="UP001234989">
    <property type="component" value="Chromosome 9"/>
</dbReference>
<accession>A0AAF0UMB9</accession>
<proteinExistence type="predicted"/>
<keyword evidence="2" id="KW-1185">Reference proteome</keyword>
<protein>
    <submittedName>
        <fullName evidence="1">Uncharacterized protein</fullName>
    </submittedName>
</protein>
<organism evidence="1 2">
    <name type="scientific">Solanum verrucosum</name>
    <dbReference type="NCBI Taxonomy" id="315347"/>
    <lineage>
        <taxon>Eukaryota</taxon>
        <taxon>Viridiplantae</taxon>
        <taxon>Streptophyta</taxon>
        <taxon>Embryophyta</taxon>
        <taxon>Tracheophyta</taxon>
        <taxon>Spermatophyta</taxon>
        <taxon>Magnoliopsida</taxon>
        <taxon>eudicotyledons</taxon>
        <taxon>Gunneridae</taxon>
        <taxon>Pentapetalae</taxon>
        <taxon>asterids</taxon>
        <taxon>lamiids</taxon>
        <taxon>Solanales</taxon>
        <taxon>Solanaceae</taxon>
        <taxon>Solanoideae</taxon>
        <taxon>Solaneae</taxon>
        <taxon>Solanum</taxon>
    </lineage>
</organism>
<dbReference type="InterPro" id="IPR032675">
    <property type="entry name" value="LRR_dom_sf"/>
</dbReference>
<dbReference type="PANTHER" id="PTHR15140">
    <property type="entry name" value="TUBULIN-SPECIFIC CHAPERONE E"/>
    <property type="match status" value="1"/>
</dbReference>